<dbReference type="PANTHER" id="PTHR23082">
    <property type="entry name" value="TRANSCRIPTION INITIATION FACTOR IIIC TFIIIC , POLYPEPTIDE 3-RELATED"/>
    <property type="match status" value="1"/>
</dbReference>
<dbReference type="InterPro" id="IPR011990">
    <property type="entry name" value="TPR-like_helical_dom_sf"/>
</dbReference>
<dbReference type="PANTHER" id="PTHR23082:SF0">
    <property type="entry name" value="GENERAL TRANSCRIPTION FACTOR 3C POLYPEPTIDE 3"/>
    <property type="match status" value="1"/>
</dbReference>
<dbReference type="EMBL" id="JANJYJ010000002">
    <property type="protein sequence ID" value="KAK3225070.1"/>
    <property type="molecule type" value="Genomic_DNA"/>
</dbReference>
<keyword evidence="2" id="KW-1185">Reference proteome</keyword>
<dbReference type="AlphaFoldDB" id="A0AAE0EG05"/>
<dbReference type="GO" id="GO:0006383">
    <property type="term" value="P:transcription by RNA polymerase III"/>
    <property type="evidence" value="ECO:0007669"/>
    <property type="project" value="InterPro"/>
</dbReference>
<accession>A0AAE0EG05</accession>
<sequence>MFPGLCLDSVDQSSDKSSPWWLNEKIIMKLCHIYRAKGMPEDFIDTIFPLVHESLCAEALRQKVKVKKRLTRSNLNITVDACNTKTDSILCGIRPTTSKSDPLKASREKKLPLKEKLNQEKKALADAAGVDWHSDDSDDEPPQDVHFDPPLPNLLKDEDHQFVIIDVCKALISLQRYEEASDIIDISLRLAYIKLPLEKKEQLRALGAQMAYDSTDPKHGLILQDTFFTSIHTVLLLGTAITKSIDFATLFFYTLLMVSSDGIDWEKSIRSIISFHIIFELNTKIAYHPSSLLGHQFTVASHHQDAARDYLEAYRLLPDDPLVNLCVGTALINLALGFRLQNKHQCIAHGLAFLYNNLRLCENSQEALYNVARACHHVGMVSLAATYYEKVLAMKEKDYPIPRHPNKNPDLAGKQESGYCDLRREAAYNLHLIYKKSGAVDLARQLLKDYCTF</sequence>
<dbReference type="Gene3D" id="1.25.40.10">
    <property type="entry name" value="Tetratricopeptide repeat domain"/>
    <property type="match status" value="1"/>
</dbReference>
<reference evidence="1" key="1">
    <citation type="journal article" date="2023" name="Plant J.">
        <title>Genome sequences and population genomics provide insights into the demographic history, inbreeding, and mutation load of two 'living fossil' tree species of Dipteronia.</title>
        <authorList>
            <person name="Feng Y."/>
            <person name="Comes H.P."/>
            <person name="Chen J."/>
            <person name="Zhu S."/>
            <person name="Lu R."/>
            <person name="Zhang X."/>
            <person name="Li P."/>
            <person name="Qiu J."/>
            <person name="Olsen K.M."/>
            <person name="Qiu Y."/>
        </authorList>
    </citation>
    <scope>NUCLEOTIDE SEQUENCE</scope>
    <source>
        <strain evidence="1">NBL</strain>
    </source>
</reference>
<dbReference type="SUPFAM" id="SSF48452">
    <property type="entry name" value="TPR-like"/>
    <property type="match status" value="1"/>
</dbReference>
<dbReference type="InterPro" id="IPR039340">
    <property type="entry name" value="Tfc4/TFIIIC-102/Sfc4"/>
</dbReference>
<proteinExistence type="predicted"/>
<evidence type="ECO:0000313" key="1">
    <source>
        <dbReference type="EMBL" id="KAK3225070.1"/>
    </source>
</evidence>
<protein>
    <submittedName>
        <fullName evidence="1">Uncharacterized protein</fullName>
    </submittedName>
</protein>
<gene>
    <name evidence="1" type="ORF">Dsin_004932</name>
</gene>
<dbReference type="Proteomes" id="UP001281410">
    <property type="component" value="Unassembled WGS sequence"/>
</dbReference>
<comment type="caution">
    <text evidence="1">The sequence shown here is derived from an EMBL/GenBank/DDBJ whole genome shotgun (WGS) entry which is preliminary data.</text>
</comment>
<organism evidence="1 2">
    <name type="scientific">Dipteronia sinensis</name>
    <dbReference type="NCBI Taxonomy" id="43782"/>
    <lineage>
        <taxon>Eukaryota</taxon>
        <taxon>Viridiplantae</taxon>
        <taxon>Streptophyta</taxon>
        <taxon>Embryophyta</taxon>
        <taxon>Tracheophyta</taxon>
        <taxon>Spermatophyta</taxon>
        <taxon>Magnoliopsida</taxon>
        <taxon>eudicotyledons</taxon>
        <taxon>Gunneridae</taxon>
        <taxon>Pentapetalae</taxon>
        <taxon>rosids</taxon>
        <taxon>malvids</taxon>
        <taxon>Sapindales</taxon>
        <taxon>Sapindaceae</taxon>
        <taxon>Hippocastanoideae</taxon>
        <taxon>Acereae</taxon>
        <taxon>Dipteronia</taxon>
    </lineage>
</organism>
<dbReference type="GO" id="GO:0000127">
    <property type="term" value="C:transcription factor TFIIIC complex"/>
    <property type="evidence" value="ECO:0007669"/>
    <property type="project" value="TreeGrafter"/>
</dbReference>
<name>A0AAE0EG05_9ROSI</name>
<evidence type="ECO:0000313" key="2">
    <source>
        <dbReference type="Proteomes" id="UP001281410"/>
    </source>
</evidence>